<dbReference type="EMBL" id="AVQL01000453">
    <property type="protein sequence ID" value="KEQ00240.1"/>
    <property type="molecule type" value="Genomic_DNA"/>
</dbReference>
<evidence type="ECO:0000313" key="2">
    <source>
        <dbReference type="Proteomes" id="UP000027644"/>
    </source>
</evidence>
<evidence type="ECO:0000313" key="1">
    <source>
        <dbReference type="EMBL" id="KEQ00240.1"/>
    </source>
</evidence>
<proteinExistence type="predicted"/>
<dbReference type="Proteomes" id="UP000027644">
    <property type="component" value="Unassembled WGS sequence"/>
</dbReference>
<accession>A0A074VCP5</accession>
<dbReference type="SUPFAM" id="SSF55961">
    <property type="entry name" value="Bet v1-like"/>
    <property type="match status" value="1"/>
</dbReference>
<organism evidence="1 2">
    <name type="scientific">Snodgrassella alvi SCGC AB-598-J21</name>
    <dbReference type="NCBI Taxonomy" id="1385367"/>
    <lineage>
        <taxon>Bacteria</taxon>
        <taxon>Pseudomonadati</taxon>
        <taxon>Pseudomonadota</taxon>
        <taxon>Betaproteobacteria</taxon>
        <taxon>Neisseriales</taxon>
        <taxon>Neisseriaceae</taxon>
        <taxon>Snodgrassella</taxon>
    </lineage>
</organism>
<comment type="caution">
    <text evidence="1">The sequence shown here is derived from an EMBL/GenBank/DDBJ whole genome shotgun (WGS) entry which is preliminary data.</text>
</comment>
<dbReference type="AlphaFoldDB" id="A0A074VCP5"/>
<evidence type="ECO:0008006" key="3">
    <source>
        <dbReference type="Google" id="ProtNLM"/>
    </source>
</evidence>
<protein>
    <recommendedName>
        <fullName evidence="3">Polyketide cyclase / dehydrase and lipid transport</fullName>
    </recommendedName>
</protein>
<dbReference type="InterPro" id="IPR023393">
    <property type="entry name" value="START-like_dom_sf"/>
</dbReference>
<gene>
    <name evidence="1" type="ORF">SASC598J21_019410</name>
</gene>
<dbReference type="Gene3D" id="3.30.530.20">
    <property type="match status" value="1"/>
</dbReference>
<reference evidence="1 2" key="1">
    <citation type="journal article" date="2014" name="PLoS Genet.">
        <title>Hidden diversity in honey bee gut symbionts detected by single-cell genomics.</title>
        <authorList>
            <person name="Engel P."/>
            <person name="Stepanauskas R."/>
            <person name="Moran N."/>
        </authorList>
    </citation>
    <scope>NUCLEOTIDE SEQUENCE [LARGE SCALE GENOMIC DNA]</scope>
    <source>
        <strain evidence="1 2">SCGC AB-598-J21</strain>
    </source>
</reference>
<name>A0A074VCP5_9NEIS</name>
<sequence>MNKISITFTLPTSAKPEQIWPYYTKLSLRQLWETDLENFLFFGELKTGVQGIFKLRNVPEMPVTLSKVIINQEFTEEFNIPDIGVLSFSHQIVDLSQNQYALKSEIALRPEQKLDAKSSYAFLKRISDDIIDKAYALNHLVES</sequence>